<dbReference type="PANTHER" id="PTHR11064:SF177">
    <property type="entry name" value="NUCLEAR TRANSCRIPTION FACTOR Y SUBUNIT B-1"/>
    <property type="match status" value="1"/>
</dbReference>
<dbReference type="GO" id="GO:0001228">
    <property type="term" value="F:DNA-binding transcription activator activity, RNA polymerase II-specific"/>
    <property type="evidence" value="ECO:0007669"/>
    <property type="project" value="InterPro"/>
</dbReference>
<dbReference type="GO" id="GO:0016602">
    <property type="term" value="C:CCAAT-binding factor complex"/>
    <property type="evidence" value="ECO:0007669"/>
    <property type="project" value="InterPro"/>
</dbReference>
<protein>
    <recommendedName>
        <fullName evidence="4">Transcription factor CBF/NF-Y/archaeal histone domain-containing protein</fullName>
    </recommendedName>
</protein>
<dbReference type="CDD" id="cd22907">
    <property type="entry name" value="HFD_NFYB"/>
    <property type="match status" value="1"/>
</dbReference>
<evidence type="ECO:0000256" key="2">
    <source>
        <dbReference type="ARBA" id="ARBA00023015"/>
    </source>
</evidence>
<dbReference type="EnsemblPlants" id="OB02G37950.1">
    <property type="protein sequence ID" value="OB02G37950.1"/>
    <property type="gene ID" value="OB02G37950"/>
</dbReference>
<dbReference type="InterPro" id="IPR009072">
    <property type="entry name" value="Histone-fold"/>
</dbReference>
<keyword evidence="6" id="KW-1185">Reference proteome</keyword>
<comment type="similarity">
    <text evidence="1">Belongs to the NFYB/HAP3 subunit family.</text>
</comment>
<dbReference type="STRING" id="4533.J3LGM8"/>
<dbReference type="Pfam" id="PF00808">
    <property type="entry name" value="CBFD_NFYB_HMF"/>
    <property type="match status" value="1"/>
</dbReference>
<dbReference type="Gene3D" id="1.10.20.10">
    <property type="entry name" value="Histone, subunit A"/>
    <property type="match status" value="1"/>
</dbReference>
<evidence type="ECO:0000256" key="3">
    <source>
        <dbReference type="ARBA" id="ARBA00023163"/>
    </source>
</evidence>
<dbReference type="OMA" id="NTELPMA"/>
<accession>J3LGM8</accession>
<dbReference type="GO" id="GO:0000978">
    <property type="term" value="F:RNA polymerase II cis-regulatory region sequence-specific DNA binding"/>
    <property type="evidence" value="ECO:0007669"/>
    <property type="project" value="TreeGrafter"/>
</dbReference>
<evidence type="ECO:0000313" key="6">
    <source>
        <dbReference type="Proteomes" id="UP000006038"/>
    </source>
</evidence>
<feature type="domain" description="Transcription factor CBF/NF-Y/archaeal histone" evidence="4">
    <location>
        <begin position="30"/>
        <end position="90"/>
    </location>
</feature>
<dbReference type="InterPro" id="IPR003958">
    <property type="entry name" value="CBFA_NFYB_domain"/>
</dbReference>
<proteinExistence type="inferred from homology"/>
<evidence type="ECO:0000259" key="4">
    <source>
        <dbReference type="Pfam" id="PF00808"/>
    </source>
</evidence>
<dbReference type="InterPro" id="IPR027113">
    <property type="entry name" value="Transc_fact_NFYB/HAP3"/>
</dbReference>
<sequence>MGGNKKRGGTNMEAKKTVVGLDTGCGVTNTELPMANLIRLMKKVLPGKAKIGGTAKGLTHDCAVEFVGFVGDEASEKAKAEHRRTIAPEDYLSSFGNLGFDRYIEPMQTYINGYREFERSGGNRRVTSPMTPTSMMPEGPTFTNTELQFLRSVIPLSDDESNGYDYGYGYGKNM</sequence>
<reference evidence="5" key="1">
    <citation type="submission" date="2013-04" db="UniProtKB">
        <authorList>
            <consortium name="EnsemblPlants"/>
        </authorList>
    </citation>
    <scope>IDENTIFICATION</scope>
</reference>
<dbReference type="PRINTS" id="PR00615">
    <property type="entry name" value="CCAATSUBUNTA"/>
</dbReference>
<dbReference type="Gramene" id="OB02G37950.1">
    <property type="protein sequence ID" value="OB02G37950.1"/>
    <property type="gene ID" value="OB02G37950"/>
</dbReference>
<name>J3LGM8_ORYBR</name>
<organism evidence="5">
    <name type="scientific">Oryza brachyantha</name>
    <name type="common">malo sina</name>
    <dbReference type="NCBI Taxonomy" id="4533"/>
    <lineage>
        <taxon>Eukaryota</taxon>
        <taxon>Viridiplantae</taxon>
        <taxon>Streptophyta</taxon>
        <taxon>Embryophyta</taxon>
        <taxon>Tracheophyta</taxon>
        <taxon>Spermatophyta</taxon>
        <taxon>Magnoliopsida</taxon>
        <taxon>Liliopsida</taxon>
        <taxon>Poales</taxon>
        <taxon>Poaceae</taxon>
        <taxon>BOP clade</taxon>
        <taxon>Oryzoideae</taxon>
        <taxon>Oryzeae</taxon>
        <taxon>Oryzinae</taxon>
        <taxon>Oryza</taxon>
    </lineage>
</organism>
<dbReference type="HOGENOM" id="CLU_119759_0_0_1"/>
<dbReference type="eggNOG" id="KOG0869">
    <property type="taxonomic scope" value="Eukaryota"/>
</dbReference>
<evidence type="ECO:0000256" key="1">
    <source>
        <dbReference type="ARBA" id="ARBA00009053"/>
    </source>
</evidence>
<gene>
    <name evidence="5" type="primary">LOC102715827</name>
</gene>
<evidence type="ECO:0000313" key="5">
    <source>
        <dbReference type="EnsemblPlants" id="OB02G37950.1"/>
    </source>
</evidence>
<dbReference type="GO" id="GO:0046982">
    <property type="term" value="F:protein heterodimerization activity"/>
    <property type="evidence" value="ECO:0007669"/>
    <property type="project" value="InterPro"/>
</dbReference>
<dbReference type="Proteomes" id="UP000006038">
    <property type="component" value="Unassembled WGS sequence"/>
</dbReference>
<dbReference type="SUPFAM" id="SSF47113">
    <property type="entry name" value="Histone-fold"/>
    <property type="match status" value="1"/>
</dbReference>
<keyword evidence="3" id="KW-0804">Transcription</keyword>
<dbReference type="AlphaFoldDB" id="J3LGM8"/>
<keyword evidence="2" id="KW-0805">Transcription regulation</keyword>
<dbReference type="PANTHER" id="PTHR11064">
    <property type="entry name" value="CCAAT-BINDING TRANSCRIPTION FACTOR-RELATED"/>
    <property type="match status" value="1"/>
</dbReference>